<dbReference type="Proteomes" id="UP000249518">
    <property type="component" value="Unassembled WGS sequence"/>
</dbReference>
<dbReference type="Pfam" id="PF18962">
    <property type="entry name" value="Por_Secre_tail"/>
    <property type="match status" value="1"/>
</dbReference>
<evidence type="ECO:0000256" key="2">
    <source>
        <dbReference type="SAM" id="SignalP"/>
    </source>
</evidence>
<keyword evidence="1 2" id="KW-0732">Signal</keyword>
<dbReference type="RefSeq" id="WP_112084790.1">
    <property type="nucleotide sequence ID" value="NZ_QLSV01000002.1"/>
</dbReference>
<evidence type="ECO:0000313" key="5">
    <source>
        <dbReference type="Proteomes" id="UP000249518"/>
    </source>
</evidence>
<dbReference type="EMBL" id="QLSV01000002">
    <property type="protein sequence ID" value="RAR50231.1"/>
    <property type="molecule type" value="Genomic_DNA"/>
</dbReference>
<evidence type="ECO:0000256" key="1">
    <source>
        <dbReference type="ARBA" id="ARBA00022729"/>
    </source>
</evidence>
<evidence type="ECO:0000259" key="3">
    <source>
        <dbReference type="Pfam" id="PF18962"/>
    </source>
</evidence>
<feature type="chain" id="PRO_5016413240" evidence="2">
    <location>
        <begin position="21"/>
        <end position="362"/>
    </location>
</feature>
<proteinExistence type="predicted"/>
<dbReference type="InterPro" id="IPR026444">
    <property type="entry name" value="Secre_tail"/>
</dbReference>
<organism evidence="4 5">
    <name type="scientific">Flavobacterium lacus</name>
    <dbReference type="NCBI Taxonomy" id="1353778"/>
    <lineage>
        <taxon>Bacteria</taxon>
        <taxon>Pseudomonadati</taxon>
        <taxon>Bacteroidota</taxon>
        <taxon>Flavobacteriia</taxon>
        <taxon>Flavobacteriales</taxon>
        <taxon>Flavobacteriaceae</taxon>
        <taxon>Flavobacterium</taxon>
    </lineage>
</organism>
<gene>
    <name evidence="4" type="ORF">B0I10_10226</name>
</gene>
<reference evidence="4 5" key="1">
    <citation type="submission" date="2018-06" db="EMBL/GenBank/DDBJ databases">
        <title>Genomic Encyclopedia of Type Strains, Phase III (KMG-III): the genomes of soil and plant-associated and newly described type strains.</title>
        <authorList>
            <person name="Whitman W."/>
        </authorList>
    </citation>
    <scope>NUCLEOTIDE SEQUENCE [LARGE SCALE GENOMIC DNA]</scope>
    <source>
        <strain evidence="4 5">CGMCC 1.12504</strain>
    </source>
</reference>
<name>A0A328WVF2_9FLAO</name>
<dbReference type="OrthoDB" id="1288696at2"/>
<feature type="domain" description="Secretion system C-terminal sorting" evidence="3">
    <location>
        <begin position="290"/>
        <end position="360"/>
    </location>
</feature>
<feature type="signal peptide" evidence="2">
    <location>
        <begin position="1"/>
        <end position="20"/>
    </location>
</feature>
<dbReference type="NCBIfam" id="TIGR04183">
    <property type="entry name" value="Por_Secre_tail"/>
    <property type="match status" value="1"/>
</dbReference>
<sequence>MKKLLLSTLVLFGTSLGVNAQVLQSDNFDSYNVGNVGTITDGTLEGQGGWLTFISATGSDNTDNENYQFVAGDASDNDFRLTGSATAAGTRFMWKDGLVSAWAERTVGNEIIEVEFDYFTGGATTSNNEFRVYIYSDETPTAKVLAGIGIAKNLVVSGAPFSNVVRGFLHWSQGTVANTGTYSIGLGASAAAPLTLPQDTWVRLGFSFNKTTAEVKWKSSLGLDTFFTGNANFPMVTAGINPGEVDFLGVAGALNTVASSADFDNFLVRASATDSLLNFGNEFATANFSIYPNPATDVVNVNAGDLLINSVQVTDINGRVINTINVALSSTAEINVSDLTAGIYFLTVNTDQGVGTSKIIKN</sequence>
<dbReference type="AlphaFoldDB" id="A0A328WVF2"/>
<protein>
    <submittedName>
        <fullName evidence="4">Putative secreted protein (Por secretion system target)</fullName>
    </submittedName>
</protein>
<comment type="caution">
    <text evidence="4">The sequence shown here is derived from an EMBL/GenBank/DDBJ whole genome shotgun (WGS) entry which is preliminary data.</text>
</comment>
<keyword evidence="5" id="KW-1185">Reference proteome</keyword>
<accession>A0A328WVF2</accession>
<evidence type="ECO:0000313" key="4">
    <source>
        <dbReference type="EMBL" id="RAR50231.1"/>
    </source>
</evidence>